<dbReference type="AlphaFoldDB" id="A0AAV5QT92"/>
<evidence type="ECO:0000313" key="2">
    <source>
        <dbReference type="Proteomes" id="UP001360560"/>
    </source>
</evidence>
<accession>A0AAV5QT92</accession>
<evidence type="ECO:0000313" key="1">
    <source>
        <dbReference type="EMBL" id="GMM37786.1"/>
    </source>
</evidence>
<protein>
    <submittedName>
        <fullName evidence="1">Uncharacterized protein</fullName>
    </submittedName>
</protein>
<name>A0AAV5QT92_9ASCO</name>
<dbReference type="RefSeq" id="XP_064854782.1">
    <property type="nucleotide sequence ID" value="XM_064998710.1"/>
</dbReference>
<dbReference type="EMBL" id="BTFZ01000012">
    <property type="protein sequence ID" value="GMM37786.1"/>
    <property type="molecule type" value="Genomic_DNA"/>
</dbReference>
<sequence length="750" mass="85710">MYLMSLRTSLESLKGYLIRNSLDVSVIEHVLEFPENSLEQTLRTSQYLIQTIKEHDAISSISFVFDTGVLKCLIQKMRHLEATLGTRSLEVLRECLVALTLLLNISPPLEYDPYKNPTERRMARQAIDQKSAPYRFRMLETYKFGEIAWNRMYAASLPVDVHLKFREVILGLIRSQPEPTLKIMLKSGGFVAEHIVQAPDFYKGRYSGVNDPVFITQSSMTKTILSMEILNEICAPRFYDPEVINILQTIATNMIASIQHNKKILLDETREKKQKPGVYPAEVIKKTLQCFGIMLLTQSDELSLYIRKKLKFWDHFLYLLDNKYHDMTSKRVALSFLADMIPVIDDSTLKKFDPVKLKVTVMDCLMYRIALSTKPVDIDDTSSLLRVYRWLMSLTPKKKRQIAELKKVDVPSLVIKVQKTLKNPTVCTMHDMSVRSIPLGLQASEKSIGELVHFVKFLMKYCNGAQEEEIIQSMVEFHKKTSFTQRMSIREFFIEEVHGNRSKYLEIYRSGKFHDLLLSSIIETNDILRSYTTSTTDFTINGIENQIDMIHCFVDDYRSVPSLSTFSDIVNPLIDAHVLEQLLDNYVKVDTKTTKAISIFMSDLISMDIPITEELCDILSEFFDSNPLVALKVSLKLIDSLGESLRGSLKNMPIRNKSVESTSRVVFSVNSVISHHQLLHKIASNTAKEPNLTIKCLHGIMTTSKIASSSQPSILGLLINAYKKLDIVTVLASYKDPELKYMVSDILNLL</sequence>
<dbReference type="Proteomes" id="UP001360560">
    <property type="component" value="Unassembled WGS sequence"/>
</dbReference>
<reference evidence="1 2" key="1">
    <citation type="journal article" date="2023" name="Elife">
        <title>Identification of key yeast species and microbe-microbe interactions impacting larval growth of Drosophila in the wild.</title>
        <authorList>
            <person name="Mure A."/>
            <person name="Sugiura Y."/>
            <person name="Maeda R."/>
            <person name="Honda K."/>
            <person name="Sakurai N."/>
            <person name="Takahashi Y."/>
            <person name="Watada M."/>
            <person name="Katoh T."/>
            <person name="Gotoh A."/>
            <person name="Gotoh Y."/>
            <person name="Taniguchi I."/>
            <person name="Nakamura K."/>
            <person name="Hayashi T."/>
            <person name="Katayama T."/>
            <person name="Uemura T."/>
            <person name="Hattori Y."/>
        </authorList>
    </citation>
    <scope>NUCLEOTIDE SEQUENCE [LARGE SCALE GENOMIC DNA]</scope>
    <source>
        <strain evidence="1 2">SC-9</strain>
    </source>
</reference>
<dbReference type="GeneID" id="90075761"/>
<comment type="caution">
    <text evidence="1">The sequence shown here is derived from an EMBL/GenBank/DDBJ whole genome shotgun (WGS) entry which is preliminary data.</text>
</comment>
<gene>
    <name evidence="1" type="ORF">DASC09_051110</name>
</gene>
<organism evidence="1 2">
    <name type="scientific">Saccharomycopsis crataegensis</name>
    <dbReference type="NCBI Taxonomy" id="43959"/>
    <lineage>
        <taxon>Eukaryota</taxon>
        <taxon>Fungi</taxon>
        <taxon>Dikarya</taxon>
        <taxon>Ascomycota</taxon>
        <taxon>Saccharomycotina</taxon>
        <taxon>Saccharomycetes</taxon>
        <taxon>Saccharomycopsidaceae</taxon>
        <taxon>Saccharomycopsis</taxon>
    </lineage>
</organism>
<proteinExistence type="predicted"/>
<keyword evidence="2" id="KW-1185">Reference proteome</keyword>